<dbReference type="AlphaFoldDB" id="A0A2R5L9D1"/>
<protein>
    <submittedName>
        <fullName evidence="3">Putative conserved secreted protein</fullName>
    </submittedName>
</protein>
<feature type="region of interest" description="Disordered" evidence="1">
    <location>
        <begin position="100"/>
        <end position="133"/>
    </location>
</feature>
<feature type="signal peptide" evidence="2">
    <location>
        <begin position="1"/>
        <end position="21"/>
    </location>
</feature>
<keyword evidence="2" id="KW-0732">Signal</keyword>
<accession>A0A2R5L9D1</accession>
<name>A0A2R5L9D1_9ACAR</name>
<evidence type="ECO:0000313" key="3">
    <source>
        <dbReference type="EMBL" id="MBY06079.1"/>
    </source>
</evidence>
<feature type="compositionally biased region" description="Basic residues" evidence="1">
    <location>
        <begin position="110"/>
        <end position="133"/>
    </location>
</feature>
<sequence length="133" mass="15136">MAGFVYVVAIILLFGAATLEAKTHKKLPKGKRLYCDFNEQNVTAACANVSGSNNDTLWFFQGGYGSPVGCYRRKTCPEIECYGFPSHRECATSTLKCRDPNFDRPYKDCRKIKKKNKKEKKKKPSKKGRKKKE</sequence>
<organism evidence="3">
    <name type="scientific">Ornithodoros turicata</name>
    <dbReference type="NCBI Taxonomy" id="34597"/>
    <lineage>
        <taxon>Eukaryota</taxon>
        <taxon>Metazoa</taxon>
        <taxon>Ecdysozoa</taxon>
        <taxon>Arthropoda</taxon>
        <taxon>Chelicerata</taxon>
        <taxon>Arachnida</taxon>
        <taxon>Acari</taxon>
        <taxon>Parasitiformes</taxon>
        <taxon>Ixodida</taxon>
        <taxon>Ixodoidea</taxon>
        <taxon>Argasidae</taxon>
        <taxon>Ornithodorinae</taxon>
        <taxon>Ornithodoros</taxon>
    </lineage>
</organism>
<evidence type="ECO:0000256" key="1">
    <source>
        <dbReference type="SAM" id="MobiDB-lite"/>
    </source>
</evidence>
<reference evidence="3" key="1">
    <citation type="submission" date="2018-03" db="EMBL/GenBank/DDBJ databases">
        <title>The relapsing fever spirochete Borrelia turicatae persists in the highly oxidative environment of its soft-bodied tick vector.</title>
        <authorList>
            <person name="Bourret T.J."/>
            <person name="Boyle W.K."/>
            <person name="Valenzuela J.G."/>
            <person name="Oliveira F."/>
            <person name="Lopez J.E."/>
        </authorList>
    </citation>
    <scope>NUCLEOTIDE SEQUENCE</scope>
    <source>
        <strain evidence="3">Kansas strain/isolate</strain>
        <tissue evidence="3">Salivary glands</tissue>
    </source>
</reference>
<dbReference type="EMBL" id="GGLE01001953">
    <property type="protein sequence ID" value="MBY06079.1"/>
    <property type="molecule type" value="Transcribed_RNA"/>
</dbReference>
<feature type="compositionally biased region" description="Basic and acidic residues" evidence="1">
    <location>
        <begin position="100"/>
        <end position="109"/>
    </location>
</feature>
<proteinExistence type="predicted"/>
<feature type="chain" id="PRO_5015334137" evidence="2">
    <location>
        <begin position="22"/>
        <end position="133"/>
    </location>
</feature>
<evidence type="ECO:0000256" key="2">
    <source>
        <dbReference type="SAM" id="SignalP"/>
    </source>
</evidence>